<dbReference type="EMBL" id="JACBZS010000001">
    <property type="protein sequence ID" value="NYI71668.1"/>
    <property type="molecule type" value="Genomic_DNA"/>
</dbReference>
<evidence type="ECO:0000313" key="2">
    <source>
        <dbReference type="EMBL" id="NYI71668.1"/>
    </source>
</evidence>
<sequence>MSSNPAPPRPSVRTTPELASALRLTVMRLSRRLRQVHAKGHDLSANQLSTMSVLMRDGELGMRELAELEKVQPPSMTRTVASLVAAGMVERRASASDRRQQRVRLSAAGREIILAERRRRDAWLAQRVAKLTAGEREILRAAQPVLQRLAE</sequence>
<feature type="domain" description="HTH marR-type" evidence="1">
    <location>
        <begin position="15"/>
        <end position="148"/>
    </location>
</feature>
<dbReference type="Proteomes" id="UP000527616">
    <property type="component" value="Unassembled WGS sequence"/>
</dbReference>
<comment type="caution">
    <text evidence="2">The sequence shown here is derived from an EMBL/GenBank/DDBJ whole genome shotgun (WGS) entry which is preliminary data.</text>
</comment>
<protein>
    <submittedName>
        <fullName evidence="2">DNA-binding MarR family transcriptional regulator</fullName>
    </submittedName>
</protein>
<reference evidence="2 3" key="1">
    <citation type="submission" date="2020-07" db="EMBL/GenBank/DDBJ databases">
        <title>Sequencing the genomes of 1000 actinobacteria strains.</title>
        <authorList>
            <person name="Klenk H.-P."/>
        </authorList>
    </citation>
    <scope>NUCLEOTIDE SEQUENCE [LARGE SCALE GENOMIC DNA]</scope>
    <source>
        <strain evidence="2 3">DSM 103164</strain>
    </source>
</reference>
<gene>
    <name evidence="2" type="ORF">GGQ54_002228</name>
</gene>
<dbReference type="PANTHER" id="PTHR39515:SF2">
    <property type="entry name" value="HTH-TYPE TRANSCRIPTIONAL REGULATOR RV0880"/>
    <property type="match status" value="1"/>
</dbReference>
<evidence type="ECO:0000259" key="1">
    <source>
        <dbReference type="PROSITE" id="PS50995"/>
    </source>
</evidence>
<dbReference type="GO" id="GO:0003700">
    <property type="term" value="F:DNA-binding transcription factor activity"/>
    <property type="evidence" value="ECO:0007669"/>
    <property type="project" value="InterPro"/>
</dbReference>
<dbReference type="Pfam" id="PF01047">
    <property type="entry name" value="MarR"/>
    <property type="match status" value="1"/>
</dbReference>
<dbReference type="InterPro" id="IPR036388">
    <property type="entry name" value="WH-like_DNA-bd_sf"/>
</dbReference>
<dbReference type="InterPro" id="IPR000835">
    <property type="entry name" value="HTH_MarR-typ"/>
</dbReference>
<dbReference type="SMART" id="SM00347">
    <property type="entry name" value="HTH_MARR"/>
    <property type="match status" value="1"/>
</dbReference>
<dbReference type="GO" id="GO:0003677">
    <property type="term" value="F:DNA binding"/>
    <property type="evidence" value="ECO:0007669"/>
    <property type="project" value="UniProtKB-KW"/>
</dbReference>
<accession>A0A7Z0DAE7</accession>
<dbReference type="InterPro" id="IPR036390">
    <property type="entry name" value="WH_DNA-bd_sf"/>
</dbReference>
<name>A0A7Z0DAE7_9ACTN</name>
<dbReference type="PROSITE" id="PS50995">
    <property type="entry name" value="HTH_MARR_2"/>
    <property type="match status" value="1"/>
</dbReference>
<dbReference type="SUPFAM" id="SSF46785">
    <property type="entry name" value="Winged helix' DNA-binding domain"/>
    <property type="match status" value="1"/>
</dbReference>
<keyword evidence="3" id="KW-1185">Reference proteome</keyword>
<proteinExistence type="predicted"/>
<dbReference type="RefSeq" id="WP_343045940.1">
    <property type="nucleotide sequence ID" value="NZ_JACBZS010000001.1"/>
</dbReference>
<organism evidence="2 3">
    <name type="scientific">Naumannella cuiyingiana</name>
    <dbReference type="NCBI Taxonomy" id="1347891"/>
    <lineage>
        <taxon>Bacteria</taxon>
        <taxon>Bacillati</taxon>
        <taxon>Actinomycetota</taxon>
        <taxon>Actinomycetes</taxon>
        <taxon>Propionibacteriales</taxon>
        <taxon>Propionibacteriaceae</taxon>
        <taxon>Naumannella</taxon>
    </lineage>
</organism>
<keyword evidence="2" id="KW-0238">DNA-binding</keyword>
<evidence type="ECO:0000313" key="3">
    <source>
        <dbReference type="Proteomes" id="UP000527616"/>
    </source>
</evidence>
<dbReference type="PANTHER" id="PTHR39515">
    <property type="entry name" value="CONSERVED PROTEIN"/>
    <property type="match status" value="1"/>
</dbReference>
<dbReference type="AlphaFoldDB" id="A0A7Z0DAE7"/>
<dbReference type="Gene3D" id="1.10.10.10">
    <property type="entry name" value="Winged helix-like DNA-binding domain superfamily/Winged helix DNA-binding domain"/>
    <property type="match status" value="1"/>
</dbReference>
<dbReference type="InterPro" id="IPR052526">
    <property type="entry name" value="HTH-type_Bedaq_tolerance"/>
</dbReference>